<feature type="transmembrane region" description="Helical" evidence="1">
    <location>
        <begin position="21"/>
        <end position="44"/>
    </location>
</feature>
<name>A0A485K332_9STRA</name>
<evidence type="ECO:0000313" key="4">
    <source>
        <dbReference type="Proteomes" id="UP000332933"/>
    </source>
</evidence>
<proteinExistence type="predicted"/>
<feature type="transmembrane region" description="Helical" evidence="1">
    <location>
        <begin position="1596"/>
        <end position="1616"/>
    </location>
</feature>
<reference evidence="3 4" key="1">
    <citation type="submission" date="2019-03" db="EMBL/GenBank/DDBJ databases">
        <authorList>
            <person name="Gaulin E."/>
            <person name="Dumas B."/>
        </authorList>
    </citation>
    <scope>NUCLEOTIDE SEQUENCE [LARGE SCALE GENOMIC DNA]</scope>
    <source>
        <strain evidence="3">CBS 568.67</strain>
    </source>
</reference>
<feature type="transmembrane region" description="Helical" evidence="1">
    <location>
        <begin position="1524"/>
        <end position="1546"/>
    </location>
</feature>
<evidence type="ECO:0000313" key="3">
    <source>
        <dbReference type="EMBL" id="VFT77775.1"/>
    </source>
</evidence>
<dbReference type="EMBL" id="CAADRA010000030">
    <property type="protein sequence ID" value="VFT77775.1"/>
    <property type="molecule type" value="Genomic_DNA"/>
</dbReference>
<feature type="transmembrane region" description="Helical" evidence="1">
    <location>
        <begin position="1481"/>
        <end position="1503"/>
    </location>
</feature>
<organism evidence="3 4">
    <name type="scientific">Aphanomyces stellatus</name>
    <dbReference type="NCBI Taxonomy" id="120398"/>
    <lineage>
        <taxon>Eukaryota</taxon>
        <taxon>Sar</taxon>
        <taxon>Stramenopiles</taxon>
        <taxon>Oomycota</taxon>
        <taxon>Saprolegniomycetes</taxon>
        <taxon>Saprolegniales</taxon>
        <taxon>Verrucalvaceae</taxon>
        <taxon>Aphanomyces</taxon>
    </lineage>
</organism>
<feature type="transmembrane region" description="Helical" evidence="1">
    <location>
        <begin position="1653"/>
        <end position="1670"/>
    </location>
</feature>
<feature type="transmembrane region" description="Helical" evidence="1">
    <location>
        <begin position="1566"/>
        <end position="1584"/>
    </location>
</feature>
<feature type="transmembrane region" description="Helical" evidence="1">
    <location>
        <begin position="640"/>
        <end position="662"/>
    </location>
</feature>
<keyword evidence="1" id="KW-0472">Membrane</keyword>
<dbReference type="Proteomes" id="UP000332933">
    <property type="component" value="Unassembled WGS sequence"/>
</dbReference>
<evidence type="ECO:0000313" key="2">
    <source>
        <dbReference type="EMBL" id="KAF0720108.1"/>
    </source>
</evidence>
<evidence type="ECO:0000256" key="1">
    <source>
        <dbReference type="SAM" id="Phobius"/>
    </source>
</evidence>
<reference evidence="2" key="2">
    <citation type="submission" date="2019-06" db="EMBL/GenBank/DDBJ databases">
        <title>Genomics analysis of Aphanomyces spp. identifies a new class of oomycete effector associated with host adaptation.</title>
        <authorList>
            <person name="Gaulin E."/>
        </authorList>
    </citation>
    <scope>NUCLEOTIDE SEQUENCE</scope>
    <source>
        <strain evidence="2">CBS 578.67</strain>
    </source>
</reference>
<keyword evidence="1" id="KW-0812">Transmembrane</keyword>
<accession>A0A485K332</accession>
<feature type="transmembrane region" description="Helical" evidence="1">
    <location>
        <begin position="897"/>
        <end position="917"/>
    </location>
</feature>
<feature type="transmembrane region" description="Helical" evidence="1">
    <location>
        <begin position="599"/>
        <end position="619"/>
    </location>
</feature>
<keyword evidence="4" id="KW-1185">Reference proteome</keyword>
<keyword evidence="1" id="KW-1133">Transmembrane helix</keyword>
<gene>
    <name evidence="3" type="primary">Aste57867_550</name>
    <name evidence="2" type="ORF">As57867_000549</name>
    <name evidence="3" type="ORF">ASTE57867_550</name>
</gene>
<sequence length="1765" mass="197194">MSRVRPSKALSRSLVHTDSSPHPVWAAAGIAYLLFSLLSSAFYLTILTQSLTNDFWWRQFNTTGGQTFLADVFNMHLMVGVHENATTLDLFAESPMNEKDYAASTTLIDVREPAARQWLLRPMSLDVAVKTIRANSLYENMYTLIPYCWVDLDRRFEMAHTAARQDRCVRHHVVTNAALYLETLLRNVGASDLAQSAFGNQIYQTILAPVTTLPGGVAWVKALQTLQWLSVADEVSLWTQSYGLVHYTIQYQNRFQYSMQDAVLIVNALGIQESVKISSIPYRFRGLANWPTSKTYRGVWNDMTHAIYYNASLVRNTSTSFESMGLNWEIEYLGVIKTVGIALVHAVLGPLVSLDTVLIPPPQALTSCIRTFRAQMLAGMRTNMSLVPLVAAIAPPEGLFMDVVPPAWAIPNVAFYGGNPLCFSFASPRSYALAPFSYYDSCQTQKPFGISLDRHNVLFAIVAMAMPRHLTPSVCQLCRSNQQACQVTLANAFDAFSSIDPIRVDSTIDNIMSSLDIEFVQMASVNTTPTFLRQPLLSHTAHDPWSFYGWLTLYDWLDGTREVLYVEGDVGNLTLMSDRVEYLPFAAKPQELPRTACVYFWYLTVYVTLVSGLITFYMLASSLLVRGRIRGTNLFQYNRVVGSVWVGRSILFLRGLTAIVILSTSNAILDQRDGVTYFVDAKRTWIESMVVSGETLWVVYAINDGLLPLTNAFSKEYAPWSSVLGYFAVFCMERIAPFRAAATIQRTCAIQSFRRGIECFSGTVEIGSLSRVETFLGFHVASIGAAYVAVRLYRRWYPHKSSGPGPKGGSQHHVLIPAAAMTFIDPLPATKPEAWCLDSTACIMCGMLPLSHYLFNLNTWTVVKSESRACHSFHHSKFSLQTSPKTSIPEFTRRHTLLGMASLVYMASSIAGSYAFLVLTKSAMLNDFWWANFDSSTHTYLTNWFNYNLQMVTLGHDTDLADAGQGALSTTTNETVSLVNIPPTYSSSIQDEANTIVNVIQSLRNMDGCALPWIMTAYCYVDFNRTWEMANTATKQQRCKLEQGNGAVYLETILRNTQWQSFNQCWGSALNTGIFSFLATSNAGVSWINATLTTSNSVVGEVGYWKSKGIQTFRTQWQNYKSLGVIEFFYIQNAFGWQYPLTSKFSNGSAQLAVQTSFKMQMPLANALTQINSGNTSVQNGWSLIRSSPHFLYANQTPERTLVGSGLLASPLGPGFSLVRMYLGPFGSISMKRVACPLSLQSLYQNLTVYTTWLLSQSRVIQDAFWPIYTSYTLEPAMVAWKNLQVRGGNIQCELDSVVKALEERPGISFSSTGSCSVGSLETLYGDTSALMKAILTVPSPNVTAIAERERFDPASSRLFLQQTLVIVTLFVPPAQAQTFQALAHNVKVDIRDNINVSLIQYLYDGTRYRLSATNFFDLTESDFELYAWLFMFDWVQGIREVVTFQGDVGSLTSLSTSTTFVETTVNPMEVPLHLAIYMRWFLQYITWIMLGVASLVCLYIIGLRGQIEAANMISFSRVTSLVWIGRPMIFLRALSAVCLLATSTLHFTRPHRGLVSYFESVAQPWYMIVLAAGELNWTVYIINDVFSVVTDKCTRGYSITSFNLVWIVSAIWAFVVPPTHVVTLERSCAVIEVDFQLVCSGGTLEIGNVGQFYSLIGLVVGCCGLCYVVERLRQPRVKTKFVSSNFLYAAAKTQFRTTKWHFQGVHYLDKASAVLTGIISLQWKMNLILFDVKTWRIYSIPTGQLGLDDPDLPAHVVCAIPLVE</sequence>
<protein>
    <submittedName>
        <fullName evidence="3">Aste57867_550 protein</fullName>
    </submittedName>
</protein>
<dbReference type="EMBL" id="VJMH01000030">
    <property type="protein sequence ID" value="KAF0720108.1"/>
    <property type="molecule type" value="Genomic_DNA"/>
</dbReference>
<dbReference type="OrthoDB" id="79012at2759"/>